<evidence type="ECO:0000313" key="3">
    <source>
        <dbReference type="EMBL" id="SGZ51541.1"/>
    </source>
</evidence>
<reference evidence="3 4" key="1">
    <citation type="submission" date="2016-10" db="EMBL/GenBank/DDBJ databases">
        <authorList>
            <person name="de Groot N.N."/>
        </authorList>
    </citation>
    <scope>NUCLEOTIDE SEQUENCE [LARGE SCALE GENOMIC DNA]</scope>
    <source>
        <strain evidence="3 4">CBS 141442</strain>
    </source>
</reference>
<proteinExistence type="predicted"/>
<feature type="compositionally biased region" description="Basic and acidic residues" evidence="1">
    <location>
        <begin position="323"/>
        <end position="341"/>
    </location>
</feature>
<dbReference type="GO" id="GO:0003729">
    <property type="term" value="F:mRNA binding"/>
    <property type="evidence" value="ECO:0007669"/>
    <property type="project" value="TreeGrafter"/>
</dbReference>
<dbReference type="InterPro" id="IPR009604">
    <property type="entry name" value="LsmAD_domain"/>
</dbReference>
<feature type="region of interest" description="Disordered" evidence="1">
    <location>
        <begin position="143"/>
        <end position="196"/>
    </location>
</feature>
<dbReference type="Pfam" id="PF14438">
    <property type="entry name" value="SM-ATX"/>
    <property type="match status" value="1"/>
</dbReference>
<accession>A0A1L0G4N8</accession>
<evidence type="ECO:0000259" key="2">
    <source>
        <dbReference type="SMART" id="SM01272"/>
    </source>
</evidence>
<dbReference type="GO" id="GO:0034063">
    <property type="term" value="P:stress granule assembly"/>
    <property type="evidence" value="ECO:0007669"/>
    <property type="project" value="TreeGrafter"/>
</dbReference>
<dbReference type="AlphaFoldDB" id="A0A1L0G4N8"/>
<feature type="compositionally biased region" description="Low complexity" evidence="1">
    <location>
        <begin position="771"/>
        <end position="787"/>
    </location>
</feature>
<dbReference type="PANTHER" id="PTHR12854">
    <property type="entry name" value="ATAXIN 2-RELATED"/>
    <property type="match status" value="1"/>
</dbReference>
<feature type="region of interest" description="Disordered" evidence="1">
    <location>
        <begin position="767"/>
        <end position="806"/>
    </location>
</feature>
<feature type="region of interest" description="Disordered" evidence="1">
    <location>
        <begin position="323"/>
        <end position="354"/>
    </location>
</feature>
<dbReference type="STRING" id="45354.A0A1L0G4N8"/>
<feature type="domain" description="LsmAD" evidence="2">
    <location>
        <begin position="288"/>
        <end position="359"/>
    </location>
</feature>
<sequence length="806" mass="87448">MKSQHRSKPAGTAGNGSTSSSNTTPTPGINGHRRSGSKHNGTKEASPSAAESSANNRLVDILARASGKQVIATVSSGAKYQGVLLAVDLSSANGSALSVVLAKPTQVSKPLLNEKSNSDDTLPEQLIIQAKDLIDIDVRLARDPGLTPPADDRKAKVEKLPEPLNESIKKVENPPTRAEKSQEGHQRRPLGIIGEPDKSYESNFKLADILAAKPIPAQNLTHIQPITPKPAPQVGASKFKTDSDISSRFQVRERELQRWVADDDNADLTLEDSSNGAWDQFKVNEEKFGVESTYDEHLYTTRIDKSALDYQQRLEKAERLAREIEGQSSTDRHVMEERGVQVDDSGLDEEDKYSGVIADSVDTRGVELMAALRSASISKDQNAAAPATGRYATPRQRAAQYHNDPAIVSSSATQPAQAPAAAISENSPETSDGKATAPKPSSIPPKPPVAQHGESFRLNAKSEINALKEFSANFKVPHRMPNDLLPILAKDKVKQDEILRKLDPPKKAASPPESKKDLKLFKLNPKAAVFTPSSKPGQQSSPVPPKASFSKSPNNPSPRMHNQRPYSSNSSSGQVKRHHQITAADFFGGQDKVPTAASQKEKIEKMKSGFNLFATAQRNHKDASTPLILEKAFHTPPTWDSTIDENYEKHLLLQVLPASKTPSMMPSPGMPYMPSPVMVQGAPQRGTGAFPGAPSGTFSPHMQSQASMAAHFQQQQFQAALLYQQFQGGVPPGQPQMMYDNQFMPPGFIPQGFVSPGSPAGGNMMMGSNPYGGHLHNQGHQNNYNQHHQGRRYNNNSTQKPRGSQS</sequence>
<name>A0A1L0G4N8_9ASCO</name>
<dbReference type="PANTHER" id="PTHR12854:SF7">
    <property type="entry name" value="ATAXIN-2 HOMOLOG"/>
    <property type="match status" value="1"/>
</dbReference>
<feature type="region of interest" description="Disordered" evidence="1">
    <location>
        <begin position="498"/>
        <end position="578"/>
    </location>
</feature>
<evidence type="ECO:0000313" key="4">
    <source>
        <dbReference type="Proteomes" id="UP000182334"/>
    </source>
</evidence>
<dbReference type="SMART" id="SM01272">
    <property type="entry name" value="LsmAD"/>
    <property type="match status" value="1"/>
</dbReference>
<feature type="compositionally biased region" description="Low complexity" evidence="1">
    <location>
        <begin position="44"/>
        <end position="54"/>
    </location>
</feature>
<feature type="compositionally biased region" description="Low complexity" evidence="1">
    <location>
        <begin position="9"/>
        <end position="28"/>
    </location>
</feature>
<feature type="compositionally biased region" description="Low complexity" evidence="1">
    <location>
        <begin position="409"/>
        <end position="422"/>
    </location>
</feature>
<feature type="region of interest" description="Disordered" evidence="1">
    <location>
        <begin position="376"/>
        <end position="457"/>
    </location>
</feature>
<dbReference type="OrthoDB" id="2275718at2759"/>
<feature type="compositionally biased region" description="Polar residues" evidence="1">
    <location>
        <begin position="564"/>
        <end position="574"/>
    </location>
</feature>
<gene>
    <name evidence="3" type="ORF">SAMEA4029010_CIC11G00000005813</name>
</gene>
<dbReference type="Pfam" id="PF06741">
    <property type="entry name" value="LsmAD"/>
    <property type="match status" value="1"/>
</dbReference>
<evidence type="ECO:0000256" key="1">
    <source>
        <dbReference type="SAM" id="MobiDB-lite"/>
    </source>
</evidence>
<feature type="compositionally biased region" description="Polar residues" evidence="1">
    <location>
        <begin position="531"/>
        <end position="541"/>
    </location>
</feature>
<feature type="compositionally biased region" description="Basic and acidic residues" evidence="1">
    <location>
        <begin position="150"/>
        <end position="186"/>
    </location>
</feature>
<feature type="region of interest" description="Disordered" evidence="1">
    <location>
        <begin position="1"/>
        <end position="54"/>
    </location>
</feature>
<dbReference type="Proteomes" id="UP000182334">
    <property type="component" value="Chromosome III"/>
</dbReference>
<dbReference type="GO" id="GO:0010494">
    <property type="term" value="C:cytoplasmic stress granule"/>
    <property type="evidence" value="ECO:0007669"/>
    <property type="project" value="TreeGrafter"/>
</dbReference>
<dbReference type="InterPro" id="IPR045117">
    <property type="entry name" value="ATXN2-like"/>
</dbReference>
<keyword evidence="4" id="KW-1185">Reference proteome</keyword>
<protein>
    <submittedName>
        <fullName evidence="3">CIC11C00000005813</fullName>
    </submittedName>
</protein>
<dbReference type="EMBL" id="LT635758">
    <property type="protein sequence ID" value="SGZ51541.1"/>
    <property type="molecule type" value="Genomic_DNA"/>
</dbReference>
<dbReference type="InterPro" id="IPR025852">
    <property type="entry name" value="SM_dom_ATX"/>
</dbReference>
<feature type="compositionally biased region" description="Polar residues" evidence="1">
    <location>
        <begin position="792"/>
        <end position="806"/>
    </location>
</feature>
<organism evidence="3 4">
    <name type="scientific">Sungouiella intermedia</name>
    <dbReference type="NCBI Taxonomy" id="45354"/>
    <lineage>
        <taxon>Eukaryota</taxon>
        <taxon>Fungi</taxon>
        <taxon>Dikarya</taxon>
        <taxon>Ascomycota</taxon>
        <taxon>Saccharomycotina</taxon>
        <taxon>Pichiomycetes</taxon>
        <taxon>Metschnikowiaceae</taxon>
        <taxon>Sungouiella</taxon>
    </lineage>
</organism>